<dbReference type="GO" id="GO:0003755">
    <property type="term" value="F:peptidyl-prolyl cis-trans isomerase activity"/>
    <property type="evidence" value="ECO:0007669"/>
    <property type="project" value="UniProtKB-UniRule"/>
</dbReference>
<protein>
    <recommendedName>
        <fullName evidence="6">Peptidyl-prolyl cis-trans isomerase</fullName>
        <ecNumber evidence="6">5.2.1.8</ecNumber>
    </recommendedName>
</protein>
<dbReference type="RefSeq" id="WP_006746398.1">
    <property type="nucleotide sequence ID" value="NZ_CP007029.1"/>
</dbReference>
<dbReference type="PANTHER" id="PTHR47861">
    <property type="entry name" value="FKBP-TYPE PEPTIDYL-PROLYL CIS-TRANS ISOMERASE SLYD"/>
    <property type="match status" value="1"/>
</dbReference>
<evidence type="ECO:0000256" key="2">
    <source>
        <dbReference type="ARBA" id="ARBA00006577"/>
    </source>
</evidence>
<dbReference type="Proteomes" id="UP000005289">
    <property type="component" value="Chromosome"/>
</dbReference>
<evidence type="ECO:0000259" key="7">
    <source>
        <dbReference type="PROSITE" id="PS50059"/>
    </source>
</evidence>
<feature type="domain" description="PPIase FKBP-type" evidence="7">
    <location>
        <begin position="7"/>
        <end position="68"/>
    </location>
</feature>
<dbReference type="InterPro" id="IPR046357">
    <property type="entry name" value="PPIase_dom_sf"/>
</dbReference>
<dbReference type="STRING" id="713585.THITH_00965"/>
<gene>
    <name evidence="8" type="ORF">THITH_00965</name>
</gene>
<evidence type="ECO:0000256" key="6">
    <source>
        <dbReference type="RuleBase" id="RU003915"/>
    </source>
</evidence>
<reference evidence="8 9" key="1">
    <citation type="submission" date="2013-12" db="EMBL/GenBank/DDBJ databases">
        <authorList>
            <consortium name="DOE Joint Genome Institute"/>
            <person name="Muyzer G."/>
            <person name="Huntemann M."/>
            <person name="Han J."/>
            <person name="Chen A."/>
            <person name="Kyrpides N."/>
            <person name="Mavromatis K."/>
            <person name="Markowitz V."/>
            <person name="Palaniappan K."/>
            <person name="Ivanova N."/>
            <person name="Schaumberg A."/>
            <person name="Pati A."/>
            <person name="Liolios K."/>
            <person name="Nordberg H.P."/>
            <person name="Cantor M.N."/>
            <person name="Hua S.X."/>
            <person name="Woyke T."/>
        </authorList>
    </citation>
    <scope>NUCLEOTIDE SEQUENCE [LARGE SCALE GENOMIC DNA]</scope>
    <source>
        <strain evidence="8 9">ARh 1</strain>
    </source>
</reference>
<dbReference type="OrthoDB" id="9808891at2"/>
<evidence type="ECO:0000256" key="3">
    <source>
        <dbReference type="ARBA" id="ARBA00023110"/>
    </source>
</evidence>
<dbReference type="HOGENOM" id="CLU_098197_3_0_6"/>
<evidence type="ECO:0000256" key="4">
    <source>
        <dbReference type="ARBA" id="ARBA00023235"/>
    </source>
</evidence>
<evidence type="ECO:0000313" key="9">
    <source>
        <dbReference type="Proteomes" id="UP000005289"/>
    </source>
</evidence>
<evidence type="ECO:0000313" key="8">
    <source>
        <dbReference type="EMBL" id="AHE97083.1"/>
    </source>
</evidence>
<comment type="similarity">
    <text evidence="2 6">Belongs to the FKBP-type PPIase family.</text>
</comment>
<keyword evidence="4 5" id="KW-0413">Isomerase</keyword>
<dbReference type="EC" id="5.2.1.8" evidence="6"/>
<dbReference type="SUPFAM" id="SSF54534">
    <property type="entry name" value="FKBP-like"/>
    <property type="match status" value="1"/>
</dbReference>
<keyword evidence="9" id="KW-1185">Reference proteome</keyword>
<name>W0DJA1_9GAMM</name>
<evidence type="ECO:0000256" key="1">
    <source>
        <dbReference type="ARBA" id="ARBA00000971"/>
    </source>
</evidence>
<comment type="catalytic activity">
    <reaction evidence="1 5 6">
        <text>[protein]-peptidylproline (omega=180) = [protein]-peptidylproline (omega=0)</text>
        <dbReference type="Rhea" id="RHEA:16237"/>
        <dbReference type="Rhea" id="RHEA-COMP:10747"/>
        <dbReference type="Rhea" id="RHEA-COMP:10748"/>
        <dbReference type="ChEBI" id="CHEBI:83833"/>
        <dbReference type="ChEBI" id="CHEBI:83834"/>
        <dbReference type="EC" id="5.2.1.8"/>
    </reaction>
</comment>
<keyword evidence="3 5" id="KW-0697">Rotamase</keyword>
<dbReference type="Gene3D" id="3.10.50.40">
    <property type="match status" value="1"/>
</dbReference>
<evidence type="ECO:0000256" key="5">
    <source>
        <dbReference type="PROSITE-ProRule" id="PRU00277"/>
    </source>
</evidence>
<dbReference type="InterPro" id="IPR001179">
    <property type="entry name" value="PPIase_FKBP_dom"/>
</dbReference>
<organism evidence="8 9">
    <name type="scientific">Thioalkalivibrio paradoxus ARh 1</name>
    <dbReference type="NCBI Taxonomy" id="713585"/>
    <lineage>
        <taxon>Bacteria</taxon>
        <taxon>Pseudomonadati</taxon>
        <taxon>Pseudomonadota</taxon>
        <taxon>Gammaproteobacteria</taxon>
        <taxon>Chromatiales</taxon>
        <taxon>Ectothiorhodospiraceae</taxon>
        <taxon>Thioalkalivibrio</taxon>
    </lineage>
</organism>
<dbReference type="AlphaFoldDB" id="W0DJA1"/>
<dbReference type="PROSITE" id="PS50059">
    <property type="entry name" value="FKBP_PPIASE"/>
    <property type="match status" value="1"/>
</dbReference>
<sequence>MTAVTPGSRVTLHYRLVLEQGFVADRSGDEPLEFVLGDGTLEPGLERHLIGLEAGERREIAIAPGTVFPFAVKAAVQVLERAAFPADMPLEPGMIYEFNTPAGDAVPGRIKAVESDAVTVDFNHPLAGQPFTFEVEIVSVEPAAADPATDGEG</sequence>
<dbReference type="PANTHER" id="PTHR47861:SF4">
    <property type="entry name" value="FKBP-TYPE 16 KDA PEPTIDYL-PROLYL CIS-TRANS ISOMERASE"/>
    <property type="match status" value="1"/>
</dbReference>
<dbReference type="Pfam" id="PF00254">
    <property type="entry name" value="FKBP_C"/>
    <property type="match status" value="1"/>
</dbReference>
<dbReference type="EMBL" id="CP007029">
    <property type="protein sequence ID" value="AHE97083.1"/>
    <property type="molecule type" value="Genomic_DNA"/>
</dbReference>
<dbReference type="KEGG" id="tti:THITH_00965"/>
<accession>W0DJA1</accession>
<proteinExistence type="inferred from homology"/>